<evidence type="ECO:0000313" key="1">
    <source>
        <dbReference type="EMBL" id="SVB25170.1"/>
    </source>
</evidence>
<reference evidence="1" key="1">
    <citation type="submission" date="2018-05" db="EMBL/GenBank/DDBJ databases">
        <authorList>
            <person name="Lanie J.A."/>
            <person name="Ng W.-L."/>
            <person name="Kazmierczak K.M."/>
            <person name="Andrzejewski T.M."/>
            <person name="Davidsen T.M."/>
            <person name="Wayne K.J."/>
            <person name="Tettelin H."/>
            <person name="Glass J.I."/>
            <person name="Rusch D."/>
            <person name="Podicherti R."/>
            <person name="Tsui H.-C.T."/>
            <person name="Winkler M.E."/>
        </authorList>
    </citation>
    <scope>NUCLEOTIDE SEQUENCE</scope>
</reference>
<dbReference type="AlphaFoldDB" id="A0A382CGK2"/>
<proteinExistence type="predicted"/>
<name>A0A382CGK2_9ZZZZ</name>
<protein>
    <submittedName>
        <fullName evidence="1">Uncharacterized protein</fullName>
    </submittedName>
</protein>
<accession>A0A382CGK2</accession>
<sequence>MNNNLALIFLSCFLLSCDAGSGDSECADCGGGLLDGYLYKEVTFTDIAGLAEIDVAVDVGKCIRFKMDGTDFSEAALVDDCCCVEYQ</sequence>
<organism evidence="1">
    <name type="scientific">marine metagenome</name>
    <dbReference type="NCBI Taxonomy" id="408172"/>
    <lineage>
        <taxon>unclassified sequences</taxon>
        <taxon>metagenomes</taxon>
        <taxon>ecological metagenomes</taxon>
    </lineage>
</organism>
<gene>
    <name evidence="1" type="ORF">METZ01_LOCUS178024</name>
</gene>
<dbReference type="EMBL" id="UINC01034395">
    <property type="protein sequence ID" value="SVB25170.1"/>
    <property type="molecule type" value="Genomic_DNA"/>
</dbReference>